<evidence type="ECO:0000256" key="1">
    <source>
        <dbReference type="SAM" id="MobiDB-lite"/>
    </source>
</evidence>
<reference evidence="4 5" key="1">
    <citation type="journal article" date="2020" name="ISME J.">
        <title>Uncovering the hidden diversity of litter-decomposition mechanisms in mushroom-forming fungi.</title>
        <authorList>
            <person name="Floudas D."/>
            <person name="Bentzer J."/>
            <person name="Ahren D."/>
            <person name="Johansson T."/>
            <person name="Persson P."/>
            <person name="Tunlid A."/>
        </authorList>
    </citation>
    <scope>NUCLEOTIDE SEQUENCE [LARGE SCALE GENOMIC DNA]</scope>
    <source>
        <strain evidence="4 5">CBS 101986</strain>
    </source>
</reference>
<sequence length="320" mass="34636">MLPPRALYFMGLNGVRALSLISLILVFSSTIFVMVTNIKAVNTFEANKGTVSANDTSMVDCDYIAGSTVPNQPAGVFWAVVASLLIIFQTIILFLSECSWPMKFFDRFFPVLGTQFGLGALGIFQCLISTQILSHHVDDFTLVSAFFLFALGCVNMLLGLIFRESAKAKRSITSWRAEAKGILPTSVDNRPIFVNATPFVGNHFSSSNEKLAPIVMVRQEIVSDAAASISSTDKVGYGFGRQGEKAAGLRGFILQRPEESLPRYVSPAPASHASLSRSNSTASESSSFYSPERESMPLPLHATTPHRAASPTFKSSSTAL</sequence>
<dbReference type="InterPro" id="IPR056019">
    <property type="entry name" value="DUF7598"/>
</dbReference>
<evidence type="ECO:0000313" key="5">
    <source>
        <dbReference type="Proteomes" id="UP000567179"/>
    </source>
</evidence>
<evidence type="ECO:0000259" key="3">
    <source>
        <dbReference type="Pfam" id="PF24535"/>
    </source>
</evidence>
<dbReference type="Pfam" id="PF24535">
    <property type="entry name" value="DUF7598"/>
    <property type="match status" value="1"/>
</dbReference>
<feature type="region of interest" description="Disordered" evidence="1">
    <location>
        <begin position="263"/>
        <end position="320"/>
    </location>
</feature>
<comment type="caution">
    <text evidence="4">The sequence shown here is derived from an EMBL/GenBank/DDBJ whole genome shotgun (WGS) entry which is preliminary data.</text>
</comment>
<feature type="transmembrane region" description="Helical" evidence="2">
    <location>
        <begin position="108"/>
        <end position="134"/>
    </location>
</feature>
<accession>A0A8H5BW57</accession>
<gene>
    <name evidence="4" type="ORF">D9619_005232</name>
</gene>
<protein>
    <recommendedName>
        <fullName evidence="3">DUF7598 domain-containing protein</fullName>
    </recommendedName>
</protein>
<feature type="transmembrane region" description="Helical" evidence="2">
    <location>
        <begin position="140"/>
        <end position="162"/>
    </location>
</feature>
<keyword evidence="2" id="KW-0472">Membrane</keyword>
<dbReference type="EMBL" id="JAACJJ010000001">
    <property type="protein sequence ID" value="KAF5330540.1"/>
    <property type="molecule type" value="Genomic_DNA"/>
</dbReference>
<dbReference type="OrthoDB" id="5327148at2759"/>
<feature type="compositionally biased region" description="Low complexity" evidence="1">
    <location>
        <begin position="270"/>
        <end position="290"/>
    </location>
</feature>
<keyword evidence="5" id="KW-1185">Reference proteome</keyword>
<keyword evidence="2" id="KW-1133">Transmembrane helix</keyword>
<feature type="domain" description="DUF7598" evidence="3">
    <location>
        <begin position="76"/>
        <end position="135"/>
    </location>
</feature>
<feature type="transmembrane region" description="Helical" evidence="2">
    <location>
        <begin position="7"/>
        <end position="35"/>
    </location>
</feature>
<name>A0A8H5BW57_9AGAR</name>
<evidence type="ECO:0000256" key="2">
    <source>
        <dbReference type="SAM" id="Phobius"/>
    </source>
</evidence>
<keyword evidence="2" id="KW-0812">Transmembrane</keyword>
<organism evidence="4 5">
    <name type="scientific">Psilocybe cf. subviscida</name>
    <dbReference type="NCBI Taxonomy" id="2480587"/>
    <lineage>
        <taxon>Eukaryota</taxon>
        <taxon>Fungi</taxon>
        <taxon>Dikarya</taxon>
        <taxon>Basidiomycota</taxon>
        <taxon>Agaricomycotina</taxon>
        <taxon>Agaricomycetes</taxon>
        <taxon>Agaricomycetidae</taxon>
        <taxon>Agaricales</taxon>
        <taxon>Agaricineae</taxon>
        <taxon>Strophariaceae</taxon>
        <taxon>Psilocybe</taxon>
    </lineage>
</organism>
<feature type="transmembrane region" description="Helical" evidence="2">
    <location>
        <begin position="76"/>
        <end position="96"/>
    </location>
</feature>
<proteinExistence type="predicted"/>
<dbReference type="AlphaFoldDB" id="A0A8H5BW57"/>
<dbReference type="Proteomes" id="UP000567179">
    <property type="component" value="Unassembled WGS sequence"/>
</dbReference>
<evidence type="ECO:0000313" key="4">
    <source>
        <dbReference type="EMBL" id="KAF5330540.1"/>
    </source>
</evidence>